<proteinExistence type="predicted"/>
<evidence type="ECO:0000313" key="2">
    <source>
        <dbReference type="Proteomes" id="UP000050525"/>
    </source>
</evidence>
<dbReference type="EMBL" id="AKHW03006853">
    <property type="protein sequence ID" value="KYO18259.1"/>
    <property type="molecule type" value="Genomic_DNA"/>
</dbReference>
<dbReference type="Proteomes" id="UP000050525">
    <property type="component" value="Unassembled WGS sequence"/>
</dbReference>
<gene>
    <name evidence="1" type="ORF">Y1Q_0011808</name>
</gene>
<protein>
    <submittedName>
        <fullName evidence="1">Uncharacterized protein</fullName>
    </submittedName>
</protein>
<evidence type="ECO:0000313" key="1">
    <source>
        <dbReference type="EMBL" id="KYO18259.1"/>
    </source>
</evidence>
<organism evidence="1 2">
    <name type="scientific">Alligator mississippiensis</name>
    <name type="common">American alligator</name>
    <dbReference type="NCBI Taxonomy" id="8496"/>
    <lineage>
        <taxon>Eukaryota</taxon>
        <taxon>Metazoa</taxon>
        <taxon>Chordata</taxon>
        <taxon>Craniata</taxon>
        <taxon>Vertebrata</taxon>
        <taxon>Euteleostomi</taxon>
        <taxon>Archelosauria</taxon>
        <taxon>Archosauria</taxon>
        <taxon>Crocodylia</taxon>
        <taxon>Alligatoridae</taxon>
        <taxon>Alligatorinae</taxon>
        <taxon>Alligator</taxon>
    </lineage>
</organism>
<reference evidence="1 2" key="1">
    <citation type="journal article" date="2012" name="Genome Biol.">
        <title>Sequencing three crocodilian genomes to illuminate the evolution of archosaurs and amniotes.</title>
        <authorList>
            <person name="St John J.A."/>
            <person name="Braun E.L."/>
            <person name="Isberg S.R."/>
            <person name="Miles L.G."/>
            <person name="Chong A.Y."/>
            <person name="Gongora J."/>
            <person name="Dalzell P."/>
            <person name="Moran C."/>
            <person name="Bed'hom B."/>
            <person name="Abzhanov A."/>
            <person name="Burgess S.C."/>
            <person name="Cooksey A.M."/>
            <person name="Castoe T.A."/>
            <person name="Crawford N.G."/>
            <person name="Densmore L.D."/>
            <person name="Drew J.C."/>
            <person name="Edwards S.V."/>
            <person name="Faircloth B.C."/>
            <person name="Fujita M.K."/>
            <person name="Greenwold M.J."/>
            <person name="Hoffmann F.G."/>
            <person name="Howard J.M."/>
            <person name="Iguchi T."/>
            <person name="Janes D.E."/>
            <person name="Khan S.Y."/>
            <person name="Kohno S."/>
            <person name="de Koning A.J."/>
            <person name="Lance S.L."/>
            <person name="McCarthy F.M."/>
            <person name="McCormack J.E."/>
            <person name="Merchant M.E."/>
            <person name="Peterson D.G."/>
            <person name="Pollock D.D."/>
            <person name="Pourmand N."/>
            <person name="Raney B.J."/>
            <person name="Roessler K.A."/>
            <person name="Sanford J.R."/>
            <person name="Sawyer R.H."/>
            <person name="Schmidt C.J."/>
            <person name="Triplett E.W."/>
            <person name="Tuberville T.D."/>
            <person name="Venegas-Anaya M."/>
            <person name="Howard J.T."/>
            <person name="Jarvis E.D."/>
            <person name="Guillette L.J.Jr."/>
            <person name="Glenn T.C."/>
            <person name="Green R.E."/>
            <person name="Ray D.A."/>
        </authorList>
    </citation>
    <scope>NUCLEOTIDE SEQUENCE [LARGE SCALE GENOMIC DNA]</scope>
    <source>
        <strain evidence="1">KSC_2009_1</strain>
    </source>
</reference>
<keyword evidence="2" id="KW-1185">Reference proteome</keyword>
<accession>A0A151M178</accession>
<name>A0A151M178_ALLMI</name>
<sequence>MAPALVVVFAKQVSARSCDCSGRLDGCNKDPKQIGRNRFLIPALRLQDVGELETARCKLGLLQPWQRREKIGIMIVDSLRSEQYAPLVLHRFHSLVERS</sequence>
<comment type="caution">
    <text evidence="1">The sequence shown here is derived from an EMBL/GenBank/DDBJ whole genome shotgun (WGS) entry which is preliminary data.</text>
</comment>
<dbReference type="AlphaFoldDB" id="A0A151M178"/>